<evidence type="ECO:0000256" key="6">
    <source>
        <dbReference type="PIRSR" id="PIRSR606225-1"/>
    </source>
</evidence>
<dbReference type="GO" id="GO:0160140">
    <property type="term" value="F:23S rRNA pseudouridine(1911/1915/1917) synthase activity"/>
    <property type="evidence" value="ECO:0007669"/>
    <property type="project" value="UniProtKB-EC"/>
</dbReference>
<dbReference type="NCBIfam" id="TIGR00005">
    <property type="entry name" value="rluA_subfam"/>
    <property type="match status" value="1"/>
</dbReference>
<dbReference type="Proteomes" id="UP000631694">
    <property type="component" value="Unassembled WGS sequence"/>
</dbReference>
<evidence type="ECO:0000259" key="10">
    <source>
        <dbReference type="SMART" id="SM00363"/>
    </source>
</evidence>
<dbReference type="SUPFAM" id="SSF55120">
    <property type="entry name" value="Pseudouridine synthase"/>
    <property type="match status" value="1"/>
</dbReference>
<evidence type="ECO:0000256" key="3">
    <source>
        <dbReference type="ARBA" id="ARBA00023235"/>
    </source>
</evidence>
<dbReference type="GO" id="GO:0000455">
    <property type="term" value="P:enzyme-directed rRNA pseudouridine synthesis"/>
    <property type="evidence" value="ECO:0007669"/>
    <property type="project" value="UniProtKB-ARBA"/>
</dbReference>
<dbReference type="InterPro" id="IPR002942">
    <property type="entry name" value="S4_RNA-bd"/>
</dbReference>
<comment type="catalytic activity">
    <reaction evidence="4">
        <text>uridine(1911/1915/1917) in 23S rRNA = pseudouridine(1911/1915/1917) in 23S rRNA</text>
        <dbReference type="Rhea" id="RHEA:42524"/>
        <dbReference type="Rhea" id="RHEA-COMP:10097"/>
        <dbReference type="Rhea" id="RHEA-COMP:10098"/>
        <dbReference type="ChEBI" id="CHEBI:65314"/>
        <dbReference type="ChEBI" id="CHEBI:65315"/>
        <dbReference type="EC" id="5.4.99.23"/>
    </reaction>
</comment>
<evidence type="ECO:0000256" key="7">
    <source>
        <dbReference type="PROSITE-ProRule" id="PRU00182"/>
    </source>
</evidence>
<keyword evidence="2 7" id="KW-0694">RNA-binding</keyword>
<feature type="region of interest" description="Disordered" evidence="9">
    <location>
        <begin position="1"/>
        <end position="24"/>
    </location>
</feature>
<evidence type="ECO:0000256" key="1">
    <source>
        <dbReference type="ARBA" id="ARBA00010876"/>
    </source>
</evidence>
<feature type="compositionally biased region" description="Low complexity" evidence="9">
    <location>
        <begin position="12"/>
        <end position="24"/>
    </location>
</feature>
<dbReference type="EMBL" id="JADZLT010000055">
    <property type="protein sequence ID" value="MBH0239555.1"/>
    <property type="molecule type" value="Genomic_DNA"/>
</dbReference>
<dbReference type="Gene3D" id="3.30.2350.10">
    <property type="entry name" value="Pseudouridine synthase"/>
    <property type="match status" value="1"/>
</dbReference>
<name>A0A931I5F3_9HYPH</name>
<keyword evidence="12" id="KW-1185">Reference proteome</keyword>
<evidence type="ECO:0000313" key="12">
    <source>
        <dbReference type="Proteomes" id="UP000631694"/>
    </source>
</evidence>
<comment type="catalytic activity">
    <reaction evidence="8">
        <text>a uridine in RNA = a pseudouridine in RNA</text>
        <dbReference type="Rhea" id="RHEA:48348"/>
        <dbReference type="Rhea" id="RHEA-COMP:12068"/>
        <dbReference type="Rhea" id="RHEA-COMP:12069"/>
        <dbReference type="ChEBI" id="CHEBI:65314"/>
        <dbReference type="ChEBI" id="CHEBI:65315"/>
    </reaction>
</comment>
<dbReference type="CDD" id="cd02869">
    <property type="entry name" value="PseudoU_synth_RluA_like"/>
    <property type="match status" value="1"/>
</dbReference>
<sequence length="386" mass="41042">MPPRSRKDKETAAQAAPAPDTDPAAAAIAGGVADAPPEVDDAIAGDDGADLDTERFALVAIDAGLAGRRLDGALAEALPDISRSRLKALIEAGHVRLTGPNGGPLPDPSRKTKSGDVVEVSLPAPVAAEPQPEAIPLDVVFEDEHLIVIDKPAGLVVHPAAGHWSGTLVNALLYHCGDSLSGIGGVRRPGIVHRLDKDTTGLMVVAKSDAAHAGLAEQFADHGRTGALERAYQAVVWGTPEPWRGTINLPLGRSSSDRTRMAVVRKGGKEAITHYEVLERFPTGAGRAAAASLVECRLETGRTHQIRVHLAELGHPLLGDQDYARGFLTKANRLPEPAATAVREFPRQALHAFLIAFDHPVTGEFLRFERSIPQDMKELMEQLQQV</sequence>
<dbReference type="SMART" id="SM00363">
    <property type="entry name" value="S4"/>
    <property type="match status" value="1"/>
</dbReference>
<comment type="caution">
    <text evidence="11">The sequence shown here is derived from an EMBL/GenBank/DDBJ whole genome shotgun (WGS) entry which is preliminary data.</text>
</comment>
<evidence type="ECO:0000256" key="9">
    <source>
        <dbReference type="SAM" id="MobiDB-lite"/>
    </source>
</evidence>
<dbReference type="SUPFAM" id="SSF55174">
    <property type="entry name" value="Alpha-L RNA-binding motif"/>
    <property type="match status" value="1"/>
</dbReference>
<dbReference type="InterPro" id="IPR036986">
    <property type="entry name" value="S4_RNA-bd_sf"/>
</dbReference>
<dbReference type="FunFam" id="3.30.2350.10:FF:000006">
    <property type="entry name" value="Pseudouridine synthase"/>
    <property type="match status" value="1"/>
</dbReference>
<gene>
    <name evidence="11" type="ORF">I5731_17165</name>
</gene>
<dbReference type="InterPro" id="IPR006225">
    <property type="entry name" value="PsdUridine_synth_RluC/D"/>
</dbReference>
<feature type="domain" description="RNA-binding S4" evidence="10">
    <location>
        <begin position="68"/>
        <end position="132"/>
    </location>
</feature>
<dbReference type="AlphaFoldDB" id="A0A931I5F3"/>
<dbReference type="InterPro" id="IPR050188">
    <property type="entry name" value="RluA_PseudoU_synthase"/>
</dbReference>
<dbReference type="InterPro" id="IPR020103">
    <property type="entry name" value="PsdUridine_synth_cat_dom_sf"/>
</dbReference>
<protein>
    <recommendedName>
        <fullName evidence="8">Pseudouridine synthase</fullName>
        <ecNumber evidence="8">5.4.99.-</ecNumber>
    </recommendedName>
</protein>
<dbReference type="PANTHER" id="PTHR21600">
    <property type="entry name" value="MITOCHONDRIAL RNA PSEUDOURIDINE SYNTHASE"/>
    <property type="match status" value="1"/>
</dbReference>
<keyword evidence="3 8" id="KW-0413">Isomerase</keyword>
<dbReference type="GO" id="GO:0003723">
    <property type="term" value="F:RNA binding"/>
    <property type="evidence" value="ECO:0007669"/>
    <property type="project" value="UniProtKB-KW"/>
</dbReference>
<dbReference type="Gene3D" id="3.10.290.10">
    <property type="entry name" value="RNA-binding S4 domain"/>
    <property type="match status" value="1"/>
</dbReference>
<evidence type="ECO:0000313" key="11">
    <source>
        <dbReference type="EMBL" id="MBH0239555.1"/>
    </source>
</evidence>
<feature type="active site" evidence="6">
    <location>
        <position position="196"/>
    </location>
</feature>
<dbReference type="PROSITE" id="PS01129">
    <property type="entry name" value="PSI_RLU"/>
    <property type="match status" value="1"/>
</dbReference>
<dbReference type="Pfam" id="PF00849">
    <property type="entry name" value="PseudoU_synth_2"/>
    <property type="match status" value="1"/>
</dbReference>
<comment type="function">
    <text evidence="5">Responsible for synthesis of pseudouridine from uracil at positions 1911, 1915 and 1917 in 23S ribosomal RNA.</text>
</comment>
<dbReference type="Pfam" id="PF01479">
    <property type="entry name" value="S4"/>
    <property type="match status" value="1"/>
</dbReference>
<dbReference type="PANTHER" id="PTHR21600:SF44">
    <property type="entry name" value="RIBOSOMAL LARGE SUBUNIT PSEUDOURIDINE SYNTHASE D"/>
    <property type="match status" value="1"/>
</dbReference>
<accession>A0A931I5F3</accession>
<evidence type="ECO:0000256" key="4">
    <source>
        <dbReference type="ARBA" id="ARBA00036882"/>
    </source>
</evidence>
<feature type="compositionally biased region" description="Basic and acidic residues" evidence="9">
    <location>
        <begin position="1"/>
        <end position="11"/>
    </location>
</feature>
<dbReference type="RefSeq" id="WP_197312641.1">
    <property type="nucleotide sequence ID" value="NZ_JADZLT010000055.1"/>
</dbReference>
<dbReference type="InterPro" id="IPR006145">
    <property type="entry name" value="PsdUridine_synth_RsuA/RluA"/>
</dbReference>
<dbReference type="PROSITE" id="PS50889">
    <property type="entry name" value="S4"/>
    <property type="match status" value="1"/>
</dbReference>
<dbReference type="EC" id="5.4.99.-" evidence="8"/>
<proteinExistence type="inferred from homology"/>
<comment type="similarity">
    <text evidence="1 8">Belongs to the pseudouridine synthase RluA family.</text>
</comment>
<dbReference type="InterPro" id="IPR006224">
    <property type="entry name" value="PsdUridine_synth_RluA-like_CS"/>
</dbReference>
<evidence type="ECO:0000256" key="2">
    <source>
        <dbReference type="ARBA" id="ARBA00022884"/>
    </source>
</evidence>
<evidence type="ECO:0000256" key="8">
    <source>
        <dbReference type="RuleBase" id="RU362028"/>
    </source>
</evidence>
<dbReference type="CDD" id="cd00165">
    <property type="entry name" value="S4"/>
    <property type="match status" value="1"/>
</dbReference>
<organism evidence="11 12">
    <name type="scientific">Methylobrevis albus</name>
    <dbReference type="NCBI Taxonomy" id="2793297"/>
    <lineage>
        <taxon>Bacteria</taxon>
        <taxon>Pseudomonadati</taxon>
        <taxon>Pseudomonadota</taxon>
        <taxon>Alphaproteobacteria</taxon>
        <taxon>Hyphomicrobiales</taxon>
        <taxon>Pleomorphomonadaceae</taxon>
        <taxon>Methylobrevis</taxon>
    </lineage>
</organism>
<evidence type="ECO:0000256" key="5">
    <source>
        <dbReference type="ARBA" id="ARBA00056072"/>
    </source>
</evidence>
<reference evidence="11" key="1">
    <citation type="submission" date="2020-12" db="EMBL/GenBank/DDBJ databases">
        <title>Methylobrevis albus sp. nov., isolated from fresh water lack sediment.</title>
        <authorList>
            <person name="Zou Q."/>
        </authorList>
    </citation>
    <scope>NUCLEOTIDE SEQUENCE</scope>
    <source>
        <strain evidence="11">L22</strain>
    </source>
</reference>